<evidence type="ECO:0000313" key="1">
    <source>
        <dbReference type="EMBL" id="QAS52324.1"/>
    </source>
</evidence>
<sequence length="343" mass="39503">MTYTVKSSERLRHPAAEMETKALLHLMNFRSDSHEIYYFVVDFFNDLTGMDNQARRLWDLQSKGAKNSSPKAIGKELVTLFKNYRSDLDFGFYVLFLGGVSNTVRIDNSTNIFDISNIKPASLIKLKEGLIEECQEKTYIDSASITKQVIDSFLNKVQFVIDDKKPSDYVRSIVKINRSIIPNEETLTAIFNEIRNEQAGKKNIRPLEDITIEGCDEALDYYHHLTSGEIKLLVLSRILNRNPFDKGIPPSFIPIFNHFPEEKRKNALDDCQIALTRVLFNKNCADSFWELFENVYLTIVSNPTIDVNKIYRKLNQRAIDDCPDFDVISLKYFISIVKDGIDL</sequence>
<protein>
    <recommendedName>
        <fullName evidence="3">CD-NTase associated protein 4-like DNA endonuclease domain-containing protein</fullName>
    </recommendedName>
</protein>
<evidence type="ECO:0000313" key="2">
    <source>
        <dbReference type="Proteomes" id="UP000287756"/>
    </source>
</evidence>
<reference evidence="1 2" key="1">
    <citation type="submission" date="2018-01" db="EMBL/GenBank/DDBJ databases">
        <title>The whole genome sequencing and assembly of Halobacillus litoralis ERB031 strain.</title>
        <authorList>
            <person name="Lee S.-J."/>
            <person name="Park M.-K."/>
            <person name="Kim J.-Y."/>
            <person name="Lee Y.-J."/>
            <person name="Yi H."/>
            <person name="Bahn Y.-S."/>
            <person name="Kim J.F."/>
            <person name="Lee D.-W."/>
        </authorList>
    </citation>
    <scope>NUCLEOTIDE SEQUENCE [LARGE SCALE GENOMIC DNA]</scope>
    <source>
        <strain evidence="1 2">ERB 031</strain>
    </source>
</reference>
<organism evidence="1 2">
    <name type="scientific">Halobacillus litoralis</name>
    <dbReference type="NCBI Taxonomy" id="45668"/>
    <lineage>
        <taxon>Bacteria</taxon>
        <taxon>Bacillati</taxon>
        <taxon>Bacillota</taxon>
        <taxon>Bacilli</taxon>
        <taxon>Bacillales</taxon>
        <taxon>Bacillaceae</taxon>
        <taxon>Halobacillus</taxon>
    </lineage>
</organism>
<dbReference type="EMBL" id="CP026118">
    <property type="protein sequence ID" value="QAS52324.1"/>
    <property type="molecule type" value="Genomic_DNA"/>
</dbReference>
<evidence type="ECO:0008006" key="3">
    <source>
        <dbReference type="Google" id="ProtNLM"/>
    </source>
</evidence>
<dbReference type="AlphaFoldDB" id="A0A410MC52"/>
<dbReference type="RefSeq" id="WP_128524617.1">
    <property type="nucleotide sequence ID" value="NZ_CP026118.1"/>
</dbReference>
<dbReference type="KEGG" id="hli:HLI_08830"/>
<proteinExistence type="predicted"/>
<dbReference type="OrthoDB" id="6398223at2"/>
<dbReference type="Proteomes" id="UP000287756">
    <property type="component" value="Chromosome"/>
</dbReference>
<gene>
    <name evidence="1" type="ORF">HLI_08830</name>
</gene>
<name>A0A410MC52_9BACI</name>
<accession>A0A410MC52</accession>